<reference evidence="1 2" key="1">
    <citation type="submission" date="2014-07" db="EMBL/GenBank/DDBJ databases">
        <title>Draft genome of Clostridium celerecrescens 152B isolated from sediments associated with methane hydrate from Krishna Godavari basin.</title>
        <authorList>
            <person name="Honkalas V.S."/>
            <person name="Dabir A.P."/>
            <person name="Arora P."/>
            <person name="Dhakephalkar P.K."/>
        </authorList>
    </citation>
    <scope>NUCLEOTIDE SEQUENCE [LARGE SCALE GENOMIC DNA]</scope>
    <source>
        <strain evidence="1 2">152B</strain>
    </source>
</reference>
<dbReference type="RefSeq" id="WP_038279442.1">
    <property type="nucleotide sequence ID" value="NZ_JPME01000009.1"/>
</dbReference>
<evidence type="ECO:0000313" key="1">
    <source>
        <dbReference type="EMBL" id="KEZ90823.1"/>
    </source>
</evidence>
<dbReference type="EMBL" id="JPME01000009">
    <property type="protein sequence ID" value="KEZ90823.1"/>
    <property type="molecule type" value="Genomic_DNA"/>
</dbReference>
<evidence type="ECO:0000313" key="2">
    <source>
        <dbReference type="Proteomes" id="UP000028525"/>
    </source>
</evidence>
<accession>A0A084JPD9</accession>
<comment type="caution">
    <text evidence="1">The sequence shown here is derived from an EMBL/GenBank/DDBJ whole genome shotgun (WGS) entry which is preliminary data.</text>
</comment>
<dbReference type="Proteomes" id="UP000028525">
    <property type="component" value="Unassembled WGS sequence"/>
</dbReference>
<dbReference type="AlphaFoldDB" id="A0A084JPD9"/>
<gene>
    <name evidence="1" type="ORF">IO98_06845</name>
</gene>
<name>A0A084JPD9_9FIRM</name>
<proteinExistence type="predicted"/>
<dbReference type="OrthoDB" id="1766780at2"/>
<protein>
    <submittedName>
        <fullName evidence="1">Uncharacterized protein</fullName>
    </submittedName>
</protein>
<keyword evidence="2" id="KW-1185">Reference proteome</keyword>
<dbReference type="STRING" id="29354.IO98_06845"/>
<sequence length="75" mass="8615">MNLMNLMQLKESWAVFKNNHPKFPLFLKAALNTSIKEGSVVEIHITPPEGKTLTTNLKLKASDLEMFEQWKDSLK</sequence>
<organism evidence="1 2">
    <name type="scientific">Lacrimispora celerecrescens</name>
    <dbReference type="NCBI Taxonomy" id="29354"/>
    <lineage>
        <taxon>Bacteria</taxon>
        <taxon>Bacillati</taxon>
        <taxon>Bacillota</taxon>
        <taxon>Clostridia</taxon>
        <taxon>Lachnospirales</taxon>
        <taxon>Lachnospiraceae</taxon>
        <taxon>Lacrimispora</taxon>
    </lineage>
</organism>